<dbReference type="GO" id="GO:0005524">
    <property type="term" value="F:ATP binding"/>
    <property type="evidence" value="ECO:0007669"/>
    <property type="project" value="InterPro"/>
</dbReference>
<dbReference type="PANTHER" id="PTHR46787:SF1">
    <property type="entry name" value="MOLECULAR CHAPERONE MKKS"/>
    <property type="match status" value="1"/>
</dbReference>
<accession>A0A8S3ZGX2</accession>
<dbReference type="InterPro" id="IPR028790">
    <property type="entry name" value="MKKS"/>
</dbReference>
<dbReference type="AlphaFoldDB" id="A0A8S3ZGX2"/>
<dbReference type="EMBL" id="CAJHNH020002669">
    <property type="protein sequence ID" value="CAG5127398.1"/>
    <property type="molecule type" value="Genomic_DNA"/>
</dbReference>
<dbReference type="GO" id="GO:0005634">
    <property type="term" value="C:nucleus"/>
    <property type="evidence" value="ECO:0007669"/>
    <property type="project" value="TreeGrafter"/>
</dbReference>
<dbReference type="Gene3D" id="3.30.260.10">
    <property type="entry name" value="TCP-1-like chaperonin intermediate domain"/>
    <property type="match status" value="1"/>
</dbReference>
<name>A0A8S3ZGX2_9EUPU</name>
<dbReference type="GO" id="GO:0006457">
    <property type="term" value="P:protein folding"/>
    <property type="evidence" value="ECO:0007669"/>
    <property type="project" value="InterPro"/>
</dbReference>
<dbReference type="InterPro" id="IPR002423">
    <property type="entry name" value="Cpn60/GroEL/TCP-1"/>
</dbReference>
<keyword evidence="2" id="KW-1185">Reference proteome</keyword>
<dbReference type="InterPro" id="IPR027413">
    <property type="entry name" value="GROEL-like_equatorial_sf"/>
</dbReference>
<comment type="caution">
    <text evidence="1">The sequence shown here is derived from an EMBL/GenBank/DDBJ whole genome shotgun (WGS) entry which is preliminary data.</text>
</comment>
<evidence type="ECO:0000313" key="1">
    <source>
        <dbReference type="EMBL" id="CAG5127398.1"/>
    </source>
</evidence>
<dbReference type="GO" id="GO:0051082">
    <property type="term" value="F:unfolded protein binding"/>
    <property type="evidence" value="ECO:0007669"/>
    <property type="project" value="InterPro"/>
</dbReference>
<gene>
    <name evidence="1" type="ORF">CUNI_LOCUS12956</name>
</gene>
<dbReference type="SUPFAM" id="SSF48592">
    <property type="entry name" value="GroEL equatorial domain-like"/>
    <property type="match status" value="1"/>
</dbReference>
<evidence type="ECO:0008006" key="3">
    <source>
        <dbReference type="Google" id="ProtNLM"/>
    </source>
</evidence>
<reference evidence="1" key="1">
    <citation type="submission" date="2021-04" db="EMBL/GenBank/DDBJ databases">
        <authorList>
            <consortium name="Molecular Ecology Group"/>
        </authorList>
    </citation>
    <scope>NUCLEOTIDE SEQUENCE</scope>
</reference>
<dbReference type="Proteomes" id="UP000678393">
    <property type="component" value="Unassembled WGS sequence"/>
</dbReference>
<dbReference type="InterPro" id="IPR027409">
    <property type="entry name" value="GroEL-like_apical_dom_sf"/>
</dbReference>
<dbReference type="GO" id="GO:0060271">
    <property type="term" value="P:cilium assembly"/>
    <property type="evidence" value="ECO:0007669"/>
    <property type="project" value="InterPro"/>
</dbReference>
<evidence type="ECO:0000313" key="2">
    <source>
        <dbReference type="Proteomes" id="UP000678393"/>
    </source>
</evidence>
<dbReference type="OrthoDB" id="528704at2759"/>
<dbReference type="GO" id="GO:0005737">
    <property type="term" value="C:cytoplasm"/>
    <property type="evidence" value="ECO:0007669"/>
    <property type="project" value="TreeGrafter"/>
</dbReference>
<protein>
    <recommendedName>
        <fullName evidence="3">McKusick-Kaufman/Bardet-Biedl syndromes chaperonin</fullName>
    </recommendedName>
</protein>
<dbReference type="Gene3D" id="3.50.7.10">
    <property type="entry name" value="GroEL"/>
    <property type="match status" value="1"/>
</dbReference>
<dbReference type="GO" id="GO:0051131">
    <property type="term" value="P:chaperone-mediated protein complex assembly"/>
    <property type="evidence" value="ECO:0007669"/>
    <property type="project" value="TreeGrafter"/>
</dbReference>
<proteinExistence type="predicted"/>
<dbReference type="GO" id="GO:1902636">
    <property type="term" value="C:kinociliary basal body"/>
    <property type="evidence" value="ECO:0007669"/>
    <property type="project" value="TreeGrafter"/>
</dbReference>
<dbReference type="GO" id="GO:0032502">
    <property type="term" value="P:developmental process"/>
    <property type="evidence" value="ECO:0007669"/>
    <property type="project" value="TreeGrafter"/>
</dbReference>
<sequence>MDSSKVICKDRILPSRLDIVDLNSPTVQKVVDIFLNLVSSCAGPSGKIHVLRNNCGGHVTFTSTCVRLLSSLSMTRPEMRLILAAVQSHLKQHKDCGLFMSCLCLHIIKLSLVADRLFHSQASLLENYVRIIIDYLQSVDCTISLKADFSNVYVLIAYVRSILKSKRILNLTNSENTRLSEVVVKTFVESIPTQNLSRKSRHSDGVYILGTENSDICESRLEHGLLLDFAEIPVVGGSVDLTLKVRSVTCEGSRGGCGIRVALFTCSMSGDVEEVVDAVFEVTQNQSDSLESCVLDKMLELCDSLDRCNVGLVLCQKVIHPKVKAVLKAKSILFVDRLGLQKIPYLQDLTGAQPIASVLASSDVGAYLGWVDSVSHVVVNHKGYLHVTRTSACVVTCILCASWEDRLAELKCCVQTCLQGLYSLSKEPRLLAGGGCWQAHCSYMLRDQVLKDLPMLAKEMECTDTQVLLSLAVFRSSLHRWVRSLARDTENVLVDLASLHCWRVPRGRETTTAGIETTQCCCGLKLAPVNSLPDFHILPEWEQISAFLASGADTKRSLVTENPHLTNVVLDNFPAAVQALERGVSTANMILSVGLVITDTH</sequence>
<dbReference type="Gene3D" id="1.10.560.10">
    <property type="entry name" value="GroEL-like equatorial domain"/>
    <property type="match status" value="1"/>
</dbReference>
<organism evidence="1 2">
    <name type="scientific">Candidula unifasciata</name>
    <dbReference type="NCBI Taxonomy" id="100452"/>
    <lineage>
        <taxon>Eukaryota</taxon>
        <taxon>Metazoa</taxon>
        <taxon>Spiralia</taxon>
        <taxon>Lophotrochozoa</taxon>
        <taxon>Mollusca</taxon>
        <taxon>Gastropoda</taxon>
        <taxon>Heterobranchia</taxon>
        <taxon>Euthyneura</taxon>
        <taxon>Panpulmonata</taxon>
        <taxon>Eupulmonata</taxon>
        <taxon>Stylommatophora</taxon>
        <taxon>Helicina</taxon>
        <taxon>Helicoidea</taxon>
        <taxon>Geomitridae</taxon>
        <taxon>Candidula</taxon>
    </lineage>
</organism>
<dbReference type="SUPFAM" id="SSF52029">
    <property type="entry name" value="GroEL apical domain-like"/>
    <property type="match status" value="1"/>
</dbReference>
<dbReference type="Pfam" id="PF00118">
    <property type="entry name" value="Cpn60_TCP1"/>
    <property type="match status" value="1"/>
</dbReference>
<dbReference type="InterPro" id="IPR027410">
    <property type="entry name" value="TCP-1-like_intermed_sf"/>
</dbReference>
<dbReference type="PANTHER" id="PTHR46787">
    <property type="entry name" value="SYNDROMES PUTATIVE CHAPERONIN-RELATED"/>
    <property type="match status" value="1"/>
</dbReference>